<reference evidence="1 2" key="1">
    <citation type="journal article" date="2016" name="Sci. Rep.">
        <title>The Dendrobium catenatum Lindl. genome sequence provides insights into polysaccharide synthase, floral development and adaptive evolution.</title>
        <authorList>
            <person name="Zhang G.Q."/>
            <person name="Xu Q."/>
            <person name="Bian C."/>
            <person name="Tsai W.C."/>
            <person name="Yeh C.M."/>
            <person name="Liu K.W."/>
            <person name="Yoshida K."/>
            <person name="Zhang L.S."/>
            <person name="Chang S.B."/>
            <person name="Chen F."/>
            <person name="Shi Y."/>
            <person name="Su Y.Y."/>
            <person name="Zhang Y.Q."/>
            <person name="Chen L.J."/>
            <person name="Yin Y."/>
            <person name="Lin M."/>
            <person name="Huang H."/>
            <person name="Deng H."/>
            <person name="Wang Z.W."/>
            <person name="Zhu S.L."/>
            <person name="Zhao X."/>
            <person name="Deng C."/>
            <person name="Niu S.C."/>
            <person name="Huang J."/>
            <person name="Wang M."/>
            <person name="Liu G.H."/>
            <person name="Yang H.J."/>
            <person name="Xiao X.J."/>
            <person name="Hsiao Y.Y."/>
            <person name="Wu W.L."/>
            <person name="Chen Y.Y."/>
            <person name="Mitsuda N."/>
            <person name="Ohme-Takagi M."/>
            <person name="Luo Y.B."/>
            <person name="Van de Peer Y."/>
            <person name="Liu Z.J."/>
        </authorList>
    </citation>
    <scope>NUCLEOTIDE SEQUENCE [LARGE SCALE GENOMIC DNA]</scope>
    <source>
        <tissue evidence="1">The whole plant</tissue>
    </source>
</reference>
<accession>A0A2I0VEI7</accession>
<reference evidence="1 2" key="2">
    <citation type="journal article" date="2017" name="Nature">
        <title>The Apostasia genome and the evolution of orchids.</title>
        <authorList>
            <person name="Zhang G.Q."/>
            <person name="Liu K.W."/>
            <person name="Li Z."/>
            <person name="Lohaus R."/>
            <person name="Hsiao Y.Y."/>
            <person name="Niu S.C."/>
            <person name="Wang J.Y."/>
            <person name="Lin Y.C."/>
            <person name="Xu Q."/>
            <person name="Chen L.J."/>
            <person name="Yoshida K."/>
            <person name="Fujiwara S."/>
            <person name="Wang Z.W."/>
            <person name="Zhang Y.Q."/>
            <person name="Mitsuda N."/>
            <person name="Wang M."/>
            <person name="Liu G.H."/>
            <person name="Pecoraro L."/>
            <person name="Huang H.X."/>
            <person name="Xiao X.J."/>
            <person name="Lin M."/>
            <person name="Wu X.Y."/>
            <person name="Wu W.L."/>
            <person name="Chen Y.Y."/>
            <person name="Chang S.B."/>
            <person name="Sakamoto S."/>
            <person name="Ohme-Takagi M."/>
            <person name="Yagi M."/>
            <person name="Zeng S.J."/>
            <person name="Shen C.Y."/>
            <person name="Yeh C.M."/>
            <person name="Luo Y.B."/>
            <person name="Tsai W.C."/>
            <person name="Van de Peer Y."/>
            <person name="Liu Z.J."/>
        </authorList>
    </citation>
    <scope>NUCLEOTIDE SEQUENCE [LARGE SCALE GENOMIC DNA]</scope>
    <source>
        <tissue evidence="1">The whole plant</tissue>
    </source>
</reference>
<dbReference type="AlphaFoldDB" id="A0A2I0VEI7"/>
<protein>
    <submittedName>
        <fullName evidence="1">Uncharacterized protein</fullName>
    </submittedName>
</protein>
<evidence type="ECO:0000313" key="1">
    <source>
        <dbReference type="EMBL" id="PKU61811.1"/>
    </source>
</evidence>
<evidence type="ECO:0000313" key="2">
    <source>
        <dbReference type="Proteomes" id="UP000233837"/>
    </source>
</evidence>
<dbReference type="EMBL" id="KZ503728">
    <property type="protein sequence ID" value="PKU61811.1"/>
    <property type="molecule type" value="Genomic_DNA"/>
</dbReference>
<gene>
    <name evidence="1" type="ORF">MA16_Dca026316</name>
</gene>
<name>A0A2I0VEI7_9ASPA</name>
<organism evidence="1 2">
    <name type="scientific">Dendrobium catenatum</name>
    <dbReference type="NCBI Taxonomy" id="906689"/>
    <lineage>
        <taxon>Eukaryota</taxon>
        <taxon>Viridiplantae</taxon>
        <taxon>Streptophyta</taxon>
        <taxon>Embryophyta</taxon>
        <taxon>Tracheophyta</taxon>
        <taxon>Spermatophyta</taxon>
        <taxon>Magnoliopsida</taxon>
        <taxon>Liliopsida</taxon>
        <taxon>Asparagales</taxon>
        <taxon>Orchidaceae</taxon>
        <taxon>Epidendroideae</taxon>
        <taxon>Malaxideae</taxon>
        <taxon>Dendrobiinae</taxon>
        <taxon>Dendrobium</taxon>
    </lineage>
</organism>
<dbReference type="Proteomes" id="UP000233837">
    <property type="component" value="Unassembled WGS sequence"/>
</dbReference>
<proteinExistence type="predicted"/>
<sequence length="131" mass="14692">MWIDRQKDEASDKVPIAFIARSTNNIELTEDEVKEVIAKQNRVISPVRIKDDRRNLKISSQRAPRLAHKNFSVPVIATTSWPKVTFGSEGPAAAVGAVQDFPWVFSEYIITAMIIKTPTSACKSEQFTTDK</sequence>
<keyword evidence="2" id="KW-1185">Reference proteome</keyword>